<evidence type="ECO:0000256" key="7">
    <source>
        <dbReference type="RuleBase" id="RU004301"/>
    </source>
</evidence>
<dbReference type="PIRSF" id="PIRSF039096">
    <property type="entry name" value="p16-ARC"/>
    <property type="match status" value="1"/>
</dbReference>
<comment type="similarity">
    <text evidence="2 7">Belongs to the ARPC5 family.</text>
</comment>
<dbReference type="GO" id="GO:0044396">
    <property type="term" value="P:actin cortical patch organization"/>
    <property type="evidence" value="ECO:0007669"/>
    <property type="project" value="UniProtKB-ARBA"/>
</dbReference>
<reference evidence="8 9" key="1">
    <citation type="submission" date="2020-12" db="EMBL/GenBank/DDBJ databases">
        <title>Metabolic potential, ecology and presence of endohyphal bacteria is reflected in genomic diversity of Mucoromycotina.</title>
        <authorList>
            <person name="Muszewska A."/>
            <person name="Okrasinska A."/>
            <person name="Steczkiewicz K."/>
            <person name="Drgas O."/>
            <person name="Orlowska M."/>
            <person name="Perlinska-Lenart U."/>
            <person name="Aleksandrzak-Piekarczyk T."/>
            <person name="Szatraj K."/>
            <person name="Zielenkiewicz U."/>
            <person name="Pilsyk S."/>
            <person name="Malc E."/>
            <person name="Mieczkowski P."/>
            <person name="Kruszewska J.S."/>
            <person name="Biernat P."/>
            <person name="Pawlowska J."/>
        </authorList>
    </citation>
    <scope>NUCLEOTIDE SEQUENCE [LARGE SCALE GENOMIC DNA]</scope>
    <source>
        <strain evidence="8 9">CBS 142.35</strain>
    </source>
</reference>
<keyword evidence="4 7" id="KW-0206">Cytoskeleton</keyword>
<evidence type="ECO:0000256" key="3">
    <source>
        <dbReference type="ARBA" id="ARBA00022490"/>
    </source>
</evidence>
<evidence type="ECO:0000313" key="8">
    <source>
        <dbReference type="EMBL" id="KAG2226836.1"/>
    </source>
</evidence>
<comment type="subcellular location">
    <subcellularLocation>
        <location evidence="1">Cytoplasm</location>
        <location evidence="1">Cytoskeleton</location>
    </subcellularLocation>
</comment>
<dbReference type="InterPro" id="IPR036743">
    <property type="entry name" value="ARPC5_sf"/>
</dbReference>
<dbReference type="FunFam" id="1.25.40.190:FF:000003">
    <property type="entry name" value="Actin-related protein 2/3 complex subunit 5"/>
    <property type="match status" value="1"/>
</dbReference>
<dbReference type="SUPFAM" id="SSF69103">
    <property type="entry name" value="Arp2/3 complex 16 kDa subunit ARPC5"/>
    <property type="match status" value="1"/>
</dbReference>
<keyword evidence="9" id="KW-1185">Reference proteome</keyword>
<name>A0A8H7VL84_9FUNG</name>
<dbReference type="GO" id="GO:0034314">
    <property type="term" value="P:Arp2/3 complex-mediated actin nucleation"/>
    <property type="evidence" value="ECO:0007669"/>
    <property type="project" value="InterPro"/>
</dbReference>
<gene>
    <name evidence="8" type="ORF">INT45_005801</name>
</gene>
<organism evidence="8 9">
    <name type="scientific">Circinella minor</name>
    <dbReference type="NCBI Taxonomy" id="1195481"/>
    <lineage>
        <taxon>Eukaryota</taxon>
        <taxon>Fungi</taxon>
        <taxon>Fungi incertae sedis</taxon>
        <taxon>Mucoromycota</taxon>
        <taxon>Mucoromycotina</taxon>
        <taxon>Mucoromycetes</taxon>
        <taxon>Mucorales</taxon>
        <taxon>Lichtheimiaceae</taxon>
        <taxon>Circinella</taxon>
    </lineage>
</organism>
<comment type="function">
    <text evidence="6">Functions as a component of the Arp2/3 complex which is involved in regulation of actin polymerization and together with an activating nucleation-promoting factor (NPF) mediates the formation of branched actin networks.</text>
</comment>
<comment type="caution">
    <text evidence="8">The sequence shown here is derived from an EMBL/GenBank/DDBJ whole genome shotgun (WGS) entry which is preliminary data.</text>
</comment>
<evidence type="ECO:0000256" key="5">
    <source>
        <dbReference type="ARBA" id="ARBA00040214"/>
    </source>
</evidence>
<dbReference type="GO" id="GO:0030833">
    <property type="term" value="P:regulation of actin filament polymerization"/>
    <property type="evidence" value="ECO:0007669"/>
    <property type="project" value="InterPro"/>
</dbReference>
<dbReference type="AlphaFoldDB" id="A0A8H7VL84"/>
<evidence type="ECO:0000256" key="1">
    <source>
        <dbReference type="ARBA" id="ARBA00004245"/>
    </source>
</evidence>
<dbReference type="PANTHER" id="PTHR12644">
    <property type="entry name" value="ARP2/3 COMPLEX 16 KD SUBUNIT P16-ARC"/>
    <property type="match status" value="1"/>
</dbReference>
<proteinExistence type="inferred from homology"/>
<comment type="function">
    <text evidence="7">Functions as component of the Arp2/3 complex which is involved in regulation of actin polymerization and together with an activating nucleation-promoting factor (NPF) mediates the formation of branched actin networks. Arp2/3 complex plays a critical role in the control of cell morphogenesis via the modulation of cell polarity development.</text>
</comment>
<evidence type="ECO:0000313" key="9">
    <source>
        <dbReference type="Proteomes" id="UP000646827"/>
    </source>
</evidence>
<accession>A0A8H7VL84</accession>
<evidence type="ECO:0000256" key="4">
    <source>
        <dbReference type="ARBA" id="ARBA00023212"/>
    </source>
</evidence>
<protein>
    <recommendedName>
        <fullName evidence="5 7">Actin-related protein 2/3 complex subunit 5</fullName>
    </recommendedName>
</protein>
<evidence type="ECO:0000256" key="6">
    <source>
        <dbReference type="ARBA" id="ARBA00060329"/>
    </source>
</evidence>
<keyword evidence="3" id="KW-0963">Cytoplasm</keyword>
<dbReference type="Pfam" id="PF04699">
    <property type="entry name" value="P16-Arc"/>
    <property type="match status" value="1"/>
</dbReference>
<dbReference type="Proteomes" id="UP000646827">
    <property type="component" value="Unassembled WGS sequence"/>
</dbReference>
<dbReference type="InterPro" id="IPR006789">
    <property type="entry name" value="ARPC5"/>
</dbReference>
<sequence length="166" mass="18948">MSDNWRTIDIDQYDEDAYTEDEILAEFESGISPQEADSTAQTRSTDVRNFLTKFFIYIYIYRGDLNNALLRALEDPPYGRQLAQAKQTSTQTLLEVLNLFRADDITNIISTLSIDQKDLLMKYLYAGLAKPELYNSGVVLTWHEKLVDAAGTGCIVRVMSDKRTIF</sequence>
<evidence type="ECO:0000256" key="2">
    <source>
        <dbReference type="ARBA" id="ARBA00006084"/>
    </source>
</evidence>
<dbReference type="EMBL" id="JAEPRB010000013">
    <property type="protein sequence ID" value="KAG2226836.1"/>
    <property type="molecule type" value="Genomic_DNA"/>
</dbReference>
<dbReference type="OrthoDB" id="429520at2759"/>
<dbReference type="GO" id="GO:0005885">
    <property type="term" value="C:Arp2/3 protein complex"/>
    <property type="evidence" value="ECO:0007669"/>
    <property type="project" value="InterPro"/>
</dbReference>
<dbReference type="Gene3D" id="1.25.40.190">
    <property type="entry name" value="Actin-related protein 2/3 complex subunit 5"/>
    <property type="match status" value="1"/>
</dbReference>